<evidence type="ECO:0000256" key="5">
    <source>
        <dbReference type="SAM" id="MobiDB-lite"/>
    </source>
</evidence>
<feature type="region of interest" description="Disordered" evidence="5">
    <location>
        <begin position="101"/>
        <end position="147"/>
    </location>
</feature>
<feature type="domain" description="RRM" evidence="6">
    <location>
        <begin position="27"/>
        <end position="104"/>
    </location>
</feature>
<evidence type="ECO:0000313" key="7">
    <source>
        <dbReference type="EMBL" id="CAH1435203.1"/>
    </source>
</evidence>
<dbReference type="SUPFAM" id="SSF54928">
    <property type="entry name" value="RNA-binding domain, RBD"/>
    <property type="match status" value="1"/>
</dbReference>
<dbReference type="GO" id="GO:0008380">
    <property type="term" value="P:RNA splicing"/>
    <property type="evidence" value="ECO:0007669"/>
    <property type="project" value="UniProtKB-KW"/>
</dbReference>
<dbReference type="SMART" id="SM00360">
    <property type="entry name" value="RRM"/>
    <property type="match status" value="1"/>
</dbReference>
<sequence>MLPNSWEWTEVRRRTPATENKDKHKITNVYVAGFQGGTRKSELWKLFAKHGIVVDVYLGGRKDYQRLNFAFVRFKGVVDEKALEVNLQGIKCRGVELNISLSKHSRKAPKTQHSPPRCKLSYDVSPPPFRRPAQETREPMHKSQREV</sequence>
<dbReference type="InterPro" id="IPR012677">
    <property type="entry name" value="Nucleotide-bd_a/b_plait_sf"/>
</dbReference>
<name>A0AAU9N4F1_9ASTR</name>
<keyword evidence="1" id="KW-0507">mRNA processing</keyword>
<dbReference type="InterPro" id="IPR050907">
    <property type="entry name" value="SRSF"/>
</dbReference>
<gene>
    <name evidence="7" type="ORF">LVIROSA_LOCUS21664</name>
</gene>
<evidence type="ECO:0000256" key="2">
    <source>
        <dbReference type="ARBA" id="ARBA00022728"/>
    </source>
</evidence>
<dbReference type="InterPro" id="IPR035979">
    <property type="entry name" value="RBD_domain_sf"/>
</dbReference>
<dbReference type="PANTHER" id="PTHR23147">
    <property type="entry name" value="SERINE/ARGININE RICH SPLICING FACTOR"/>
    <property type="match status" value="1"/>
</dbReference>
<evidence type="ECO:0000256" key="4">
    <source>
        <dbReference type="PROSITE-ProRule" id="PRU00176"/>
    </source>
</evidence>
<organism evidence="7 8">
    <name type="scientific">Lactuca virosa</name>
    <dbReference type="NCBI Taxonomy" id="75947"/>
    <lineage>
        <taxon>Eukaryota</taxon>
        <taxon>Viridiplantae</taxon>
        <taxon>Streptophyta</taxon>
        <taxon>Embryophyta</taxon>
        <taxon>Tracheophyta</taxon>
        <taxon>Spermatophyta</taxon>
        <taxon>Magnoliopsida</taxon>
        <taxon>eudicotyledons</taxon>
        <taxon>Gunneridae</taxon>
        <taxon>Pentapetalae</taxon>
        <taxon>asterids</taxon>
        <taxon>campanulids</taxon>
        <taxon>Asterales</taxon>
        <taxon>Asteraceae</taxon>
        <taxon>Cichorioideae</taxon>
        <taxon>Cichorieae</taxon>
        <taxon>Lactucinae</taxon>
        <taxon>Lactuca</taxon>
    </lineage>
</organism>
<evidence type="ECO:0000313" key="8">
    <source>
        <dbReference type="Proteomes" id="UP001157418"/>
    </source>
</evidence>
<dbReference type="PROSITE" id="PS50102">
    <property type="entry name" value="RRM"/>
    <property type="match status" value="1"/>
</dbReference>
<feature type="compositionally biased region" description="Basic and acidic residues" evidence="5">
    <location>
        <begin position="132"/>
        <end position="147"/>
    </location>
</feature>
<evidence type="ECO:0000256" key="3">
    <source>
        <dbReference type="ARBA" id="ARBA00023187"/>
    </source>
</evidence>
<comment type="caution">
    <text evidence="7">The sequence shown here is derived from an EMBL/GenBank/DDBJ whole genome shotgun (WGS) entry which is preliminary data.</text>
</comment>
<keyword evidence="4" id="KW-0694">RNA-binding</keyword>
<reference evidence="7 8" key="1">
    <citation type="submission" date="2022-01" db="EMBL/GenBank/DDBJ databases">
        <authorList>
            <person name="Xiong W."/>
            <person name="Schranz E."/>
        </authorList>
    </citation>
    <scope>NUCLEOTIDE SEQUENCE [LARGE SCALE GENOMIC DNA]</scope>
</reference>
<dbReference type="GO" id="GO:0005681">
    <property type="term" value="C:spliceosomal complex"/>
    <property type="evidence" value="ECO:0007669"/>
    <property type="project" value="UniProtKB-KW"/>
</dbReference>
<dbReference type="GO" id="GO:0003723">
    <property type="term" value="F:RNA binding"/>
    <property type="evidence" value="ECO:0007669"/>
    <property type="project" value="UniProtKB-UniRule"/>
</dbReference>
<dbReference type="GO" id="GO:0006397">
    <property type="term" value="P:mRNA processing"/>
    <property type="evidence" value="ECO:0007669"/>
    <property type="project" value="UniProtKB-KW"/>
</dbReference>
<evidence type="ECO:0000256" key="1">
    <source>
        <dbReference type="ARBA" id="ARBA00022664"/>
    </source>
</evidence>
<dbReference type="Gene3D" id="3.30.70.330">
    <property type="match status" value="1"/>
</dbReference>
<keyword evidence="8" id="KW-1185">Reference proteome</keyword>
<dbReference type="InterPro" id="IPR000504">
    <property type="entry name" value="RRM_dom"/>
</dbReference>
<dbReference type="Pfam" id="PF00076">
    <property type="entry name" value="RRM_1"/>
    <property type="match status" value="1"/>
</dbReference>
<accession>A0AAU9N4F1</accession>
<dbReference type="AlphaFoldDB" id="A0AAU9N4F1"/>
<dbReference type="EMBL" id="CAKMRJ010004434">
    <property type="protein sequence ID" value="CAH1435203.1"/>
    <property type="molecule type" value="Genomic_DNA"/>
</dbReference>
<keyword evidence="3" id="KW-0508">mRNA splicing</keyword>
<evidence type="ECO:0000259" key="6">
    <source>
        <dbReference type="PROSITE" id="PS50102"/>
    </source>
</evidence>
<keyword evidence="2" id="KW-0747">Spliceosome</keyword>
<dbReference type="CDD" id="cd00590">
    <property type="entry name" value="RRM_SF"/>
    <property type="match status" value="1"/>
</dbReference>
<proteinExistence type="predicted"/>
<dbReference type="Proteomes" id="UP001157418">
    <property type="component" value="Unassembled WGS sequence"/>
</dbReference>
<protein>
    <recommendedName>
        <fullName evidence="6">RRM domain-containing protein</fullName>
    </recommendedName>
</protein>